<evidence type="ECO:0000313" key="1">
    <source>
        <dbReference type="EMBL" id="KAH7332319.1"/>
    </source>
</evidence>
<comment type="caution">
    <text evidence="1">The sequence shown here is derived from an EMBL/GenBank/DDBJ whole genome shotgun (WGS) entry which is preliminary data.</text>
</comment>
<dbReference type="Proteomes" id="UP000825935">
    <property type="component" value="Chromosome 20"/>
</dbReference>
<dbReference type="AlphaFoldDB" id="A0A8T2SHH5"/>
<organism evidence="1 2">
    <name type="scientific">Ceratopteris richardii</name>
    <name type="common">Triangle waterfern</name>
    <dbReference type="NCBI Taxonomy" id="49495"/>
    <lineage>
        <taxon>Eukaryota</taxon>
        <taxon>Viridiplantae</taxon>
        <taxon>Streptophyta</taxon>
        <taxon>Embryophyta</taxon>
        <taxon>Tracheophyta</taxon>
        <taxon>Polypodiopsida</taxon>
        <taxon>Polypodiidae</taxon>
        <taxon>Polypodiales</taxon>
        <taxon>Pteridineae</taxon>
        <taxon>Pteridaceae</taxon>
        <taxon>Parkerioideae</taxon>
        <taxon>Ceratopteris</taxon>
    </lineage>
</organism>
<keyword evidence="2" id="KW-1185">Reference proteome</keyword>
<dbReference type="EMBL" id="CM035425">
    <property type="protein sequence ID" value="KAH7332319.1"/>
    <property type="molecule type" value="Genomic_DNA"/>
</dbReference>
<name>A0A8T2SHH5_CERRI</name>
<protein>
    <submittedName>
        <fullName evidence="1">Uncharacterized protein</fullName>
    </submittedName>
</protein>
<accession>A0A8T2SHH5</accession>
<dbReference type="OrthoDB" id="1985706at2759"/>
<proteinExistence type="predicted"/>
<evidence type="ECO:0000313" key="2">
    <source>
        <dbReference type="Proteomes" id="UP000825935"/>
    </source>
</evidence>
<sequence>MRLLRQRFESSIFNTVLREVRTASGVLSAIFPISSS</sequence>
<gene>
    <name evidence="1" type="ORF">KP509_20G081900</name>
</gene>
<reference evidence="1" key="1">
    <citation type="submission" date="2021-08" db="EMBL/GenBank/DDBJ databases">
        <title>WGS assembly of Ceratopteris richardii.</title>
        <authorList>
            <person name="Marchant D.B."/>
            <person name="Chen G."/>
            <person name="Jenkins J."/>
            <person name="Shu S."/>
            <person name="Leebens-Mack J."/>
            <person name="Grimwood J."/>
            <person name="Schmutz J."/>
            <person name="Soltis P."/>
            <person name="Soltis D."/>
            <person name="Chen Z.-H."/>
        </authorList>
    </citation>
    <scope>NUCLEOTIDE SEQUENCE</scope>
    <source>
        <strain evidence="1">Whitten #5841</strain>
        <tissue evidence="1">Leaf</tissue>
    </source>
</reference>